<keyword evidence="2 4" id="KW-0238">DNA-binding</keyword>
<feature type="domain" description="HTH tetR-type" evidence="5">
    <location>
        <begin position="10"/>
        <end position="70"/>
    </location>
</feature>
<protein>
    <recommendedName>
        <fullName evidence="5">HTH tetR-type domain-containing protein</fullName>
    </recommendedName>
</protein>
<dbReference type="InterPro" id="IPR009057">
    <property type="entry name" value="Homeodomain-like_sf"/>
</dbReference>
<evidence type="ECO:0000256" key="4">
    <source>
        <dbReference type="PROSITE-ProRule" id="PRU00335"/>
    </source>
</evidence>
<dbReference type="PRINTS" id="PR00455">
    <property type="entry name" value="HTHTETR"/>
</dbReference>
<proteinExistence type="predicted"/>
<evidence type="ECO:0000256" key="3">
    <source>
        <dbReference type="ARBA" id="ARBA00023163"/>
    </source>
</evidence>
<reference evidence="6 7" key="1">
    <citation type="submission" date="2023-04" db="EMBL/GenBank/DDBJ databases">
        <title>Marinoamorphus aggregata gen. nov., sp. Nov., isolate from tissue of brittle star Ophioplocus japonicus.</title>
        <authorList>
            <person name="Kawano K."/>
            <person name="Sawayama S."/>
            <person name="Nakagawa S."/>
        </authorList>
    </citation>
    <scope>NUCLEOTIDE SEQUENCE [LARGE SCALE GENOMIC DNA]</scope>
    <source>
        <strain evidence="6 7">NKW23</strain>
    </source>
</reference>
<dbReference type="Gene3D" id="1.10.357.10">
    <property type="entry name" value="Tetracycline Repressor, domain 2"/>
    <property type="match status" value="1"/>
</dbReference>
<dbReference type="RefSeq" id="WP_285673540.1">
    <property type="nucleotide sequence ID" value="NZ_BSYI01000037.1"/>
</dbReference>
<dbReference type="SUPFAM" id="SSF46689">
    <property type="entry name" value="Homeodomain-like"/>
    <property type="match status" value="1"/>
</dbReference>
<evidence type="ECO:0000259" key="5">
    <source>
        <dbReference type="PROSITE" id="PS50977"/>
    </source>
</evidence>
<sequence>MAEKLANSPSSTRQQILRAAEAAVLAKGFSGTSIDELIAEVGISKSGFFYHFRDKAMLAQALIERYVEEDGEILSGIFAEADTLSEDPLHSFLIALKMLAKLFEDLPATHPGCIVASVCYHEQLFDREVRRLTGEAVLIWRAMIRTRLDRITQQYQLRIDIDLDDLADMLSVVADGGIILSKAVGDKSRLPRQMLLYRDFIRLVFEPRATAAER</sequence>
<gene>
    <name evidence="6" type="ORF">LNKW23_37070</name>
</gene>
<comment type="caution">
    <text evidence="6">The sequence shown here is derived from an EMBL/GenBank/DDBJ whole genome shotgun (WGS) entry which is preliminary data.</text>
</comment>
<keyword evidence="1" id="KW-0805">Transcription regulation</keyword>
<dbReference type="EMBL" id="BSYI01000037">
    <property type="protein sequence ID" value="GMG84491.1"/>
    <property type="molecule type" value="Genomic_DNA"/>
</dbReference>
<dbReference type="Pfam" id="PF00440">
    <property type="entry name" value="TetR_N"/>
    <property type="match status" value="1"/>
</dbReference>
<keyword evidence="7" id="KW-1185">Reference proteome</keyword>
<evidence type="ECO:0000313" key="6">
    <source>
        <dbReference type="EMBL" id="GMG84491.1"/>
    </source>
</evidence>
<evidence type="ECO:0000256" key="1">
    <source>
        <dbReference type="ARBA" id="ARBA00023015"/>
    </source>
</evidence>
<feature type="DNA-binding region" description="H-T-H motif" evidence="4">
    <location>
        <begin position="33"/>
        <end position="52"/>
    </location>
</feature>
<dbReference type="PROSITE" id="PS50977">
    <property type="entry name" value="HTH_TETR_2"/>
    <property type="match status" value="1"/>
</dbReference>
<accession>A0ABQ6LPL0</accession>
<dbReference type="PANTHER" id="PTHR47506:SF1">
    <property type="entry name" value="HTH-TYPE TRANSCRIPTIONAL REGULATOR YJDC"/>
    <property type="match status" value="1"/>
</dbReference>
<dbReference type="InterPro" id="IPR001647">
    <property type="entry name" value="HTH_TetR"/>
</dbReference>
<evidence type="ECO:0000256" key="2">
    <source>
        <dbReference type="ARBA" id="ARBA00023125"/>
    </source>
</evidence>
<name>A0ABQ6LPL0_9RHOB</name>
<dbReference type="PANTHER" id="PTHR47506">
    <property type="entry name" value="TRANSCRIPTIONAL REGULATORY PROTEIN"/>
    <property type="match status" value="1"/>
</dbReference>
<dbReference type="SUPFAM" id="SSF48498">
    <property type="entry name" value="Tetracyclin repressor-like, C-terminal domain"/>
    <property type="match status" value="1"/>
</dbReference>
<dbReference type="InterPro" id="IPR036271">
    <property type="entry name" value="Tet_transcr_reg_TetR-rel_C_sf"/>
</dbReference>
<organism evidence="6 7">
    <name type="scientific">Paralimibaculum aggregatum</name>
    <dbReference type="NCBI Taxonomy" id="3036245"/>
    <lineage>
        <taxon>Bacteria</taxon>
        <taxon>Pseudomonadati</taxon>
        <taxon>Pseudomonadota</taxon>
        <taxon>Alphaproteobacteria</taxon>
        <taxon>Rhodobacterales</taxon>
        <taxon>Paracoccaceae</taxon>
        <taxon>Paralimibaculum</taxon>
    </lineage>
</organism>
<keyword evidence="3" id="KW-0804">Transcription</keyword>
<dbReference type="Proteomes" id="UP001239909">
    <property type="component" value="Unassembled WGS sequence"/>
</dbReference>
<evidence type="ECO:0000313" key="7">
    <source>
        <dbReference type="Proteomes" id="UP001239909"/>
    </source>
</evidence>